<gene>
    <name evidence="2" type="ORF">OKIOD_LOCUS9860</name>
</gene>
<feature type="chain" id="PRO_5047355981" evidence="1">
    <location>
        <begin position="19"/>
        <end position="292"/>
    </location>
</feature>
<keyword evidence="1" id="KW-0732">Signal</keyword>
<evidence type="ECO:0000313" key="2">
    <source>
        <dbReference type="EMBL" id="CAG5104103.1"/>
    </source>
</evidence>
<dbReference type="Proteomes" id="UP001158576">
    <property type="component" value="Chromosome 1"/>
</dbReference>
<reference evidence="2 3" key="1">
    <citation type="submission" date="2021-04" db="EMBL/GenBank/DDBJ databases">
        <authorList>
            <person name="Bliznina A."/>
        </authorList>
    </citation>
    <scope>NUCLEOTIDE SEQUENCE [LARGE SCALE GENOMIC DNA]</scope>
</reference>
<name>A0ABN7SR55_OIKDI</name>
<evidence type="ECO:0000256" key="1">
    <source>
        <dbReference type="SAM" id="SignalP"/>
    </source>
</evidence>
<sequence>MLFKVGLAALTVYAQTSSTECGAITQVSGNVSEECQDDYCYRVQFSCPAGSTPSHLNTFKCKKGVWHPALGANEVISCIENDIDCNYNQLPSITEGVVANCNDAGCTYSCENGMEPTTTGASCDRQFGLWNLTGANSSRKIRCPKAPKEPKHQMRAADKCGEFTGFDENTVEEVDCDKKYCTYQCKEGLHHITSSIAKCTNGGGWKLEGNVQFIRCFGLENTWHESWKRKDGIYRPPFQCDPDRIRHVTLADCENEDDGAVTQCNVVCKGKVIDTTRCINHRGIWSEEWFDC</sequence>
<evidence type="ECO:0000313" key="3">
    <source>
        <dbReference type="Proteomes" id="UP001158576"/>
    </source>
</evidence>
<feature type="signal peptide" evidence="1">
    <location>
        <begin position="1"/>
        <end position="18"/>
    </location>
</feature>
<dbReference type="EMBL" id="OU015566">
    <property type="protein sequence ID" value="CAG5104103.1"/>
    <property type="molecule type" value="Genomic_DNA"/>
</dbReference>
<organism evidence="2 3">
    <name type="scientific">Oikopleura dioica</name>
    <name type="common">Tunicate</name>
    <dbReference type="NCBI Taxonomy" id="34765"/>
    <lineage>
        <taxon>Eukaryota</taxon>
        <taxon>Metazoa</taxon>
        <taxon>Chordata</taxon>
        <taxon>Tunicata</taxon>
        <taxon>Appendicularia</taxon>
        <taxon>Copelata</taxon>
        <taxon>Oikopleuridae</taxon>
        <taxon>Oikopleura</taxon>
    </lineage>
</organism>
<protein>
    <submittedName>
        <fullName evidence="2">Oidioi.mRNA.OKI2018_I69.chr1.g1095.t1.cds</fullName>
    </submittedName>
</protein>
<accession>A0ABN7SR55</accession>
<proteinExistence type="predicted"/>
<keyword evidence="3" id="KW-1185">Reference proteome</keyword>